<dbReference type="InterPro" id="IPR006917">
    <property type="entry name" value="SOUL_heme-bd"/>
</dbReference>
<comment type="caution">
    <text evidence="1">The sequence shown here is derived from an EMBL/GenBank/DDBJ whole genome shotgun (WGS) entry which is preliminary data.</text>
</comment>
<gene>
    <name evidence="1" type="ORF">E3O46_09030</name>
</gene>
<name>A0ABY2IM79_9MICO</name>
<dbReference type="EMBL" id="SOFS01000019">
    <property type="protein sequence ID" value="TFC20360.1"/>
    <property type="molecule type" value="Genomic_DNA"/>
</dbReference>
<dbReference type="PANTHER" id="PTHR11220">
    <property type="entry name" value="HEME-BINDING PROTEIN-RELATED"/>
    <property type="match status" value="1"/>
</dbReference>
<organism evidence="1 2">
    <name type="scientific">Cryobacterium glucosi</name>
    <dbReference type="NCBI Taxonomy" id="1259175"/>
    <lineage>
        <taxon>Bacteria</taxon>
        <taxon>Bacillati</taxon>
        <taxon>Actinomycetota</taxon>
        <taxon>Actinomycetes</taxon>
        <taxon>Micrococcales</taxon>
        <taxon>Microbacteriaceae</taxon>
        <taxon>Cryobacterium</taxon>
    </lineage>
</organism>
<dbReference type="Proteomes" id="UP000297604">
    <property type="component" value="Unassembled WGS sequence"/>
</dbReference>
<dbReference type="RefSeq" id="WP_134561587.1">
    <property type="nucleotide sequence ID" value="NZ_SOFS01000019.1"/>
</dbReference>
<dbReference type="PANTHER" id="PTHR11220:SF58">
    <property type="entry name" value="SOUL HEME-BINDING FAMILY PROTEIN"/>
    <property type="match status" value="1"/>
</dbReference>
<dbReference type="SUPFAM" id="SSF55136">
    <property type="entry name" value="Probable bacterial effector-binding domain"/>
    <property type="match status" value="2"/>
</dbReference>
<dbReference type="Gene3D" id="3.20.80.10">
    <property type="entry name" value="Regulatory factor, effector binding domain"/>
    <property type="match status" value="2"/>
</dbReference>
<dbReference type="Pfam" id="PF04832">
    <property type="entry name" value="SOUL"/>
    <property type="match status" value="2"/>
</dbReference>
<evidence type="ECO:0000313" key="1">
    <source>
        <dbReference type="EMBL" id="TFC20360.1"/>
    </source>
</evidence>
<evidence type="ECO:0000313" key="2">
    <source>
        <dbReference type="Proteomes" id="UP000297604"/>
    </source>
</evidence>
<proteinExistence type="predicted"/>
<accession>A0ABY2IM79</accession>
<keyword evidence="2" id="KW-1185">Reference proteome</keyword>
<reference evidence="1 2" key="1">
    <citation type="submission" date="2019-03" db="EMBL/GenBank/DDBJ databases">
        <title>Genomics of glacier-inhabiting Cryobacterium strains.</title>
        <authorList>
            <person name="Liu Q."/>
            <person name="Xin Y.-H."/>
        </authorList>
    </citation>
    <scope>NUCLEOTIDE SEQUENCE [LARGE SCALE GENOMIC DNA]</scope>
    <source>
        <strain evidence="1 2">MDB1-5</strain>
    </source>
</reference>
<dbReference type="InterPro" id="IPR011256">
    <property type="entry name" value="Reg_factor_effector_dom_sf"/>
</dbReference>
<sequence>MTEQQPYAVVGNNDGFELRRYPEHLVAEVITTGPFEDAGNRAFRYLFAYISGENSVRQKVAMTAPVVQAEASTKIAMTAPVVQEAVGGKPGDPGEKGAFRVAFVLPTGLTLETAPQPTSPQVRLRSIPGSLTAAVRYRGRWDEAGYARHLELLRGAIAASGFTAWGEPRFARFDPPFMPSFLRRNEVLLDIVPTEAETRP</sequence>
<protein>
    <submittedName>
        <fullName evidence="1">Heme-binding protein</fullName>
    </submittedName>
</protein>